<dbReference type="Pfam" id="PF02776">
    <property type="entry name" value="TPP_enzyme_N"/>
    <property type="match status" value="1"/>
</dbReference>
<dbReference type="EC" id="2.2.1.9" evidence="6"/>
<keyword evidence="2 6" id="KW-0479">Metal-binding</keyword>
<feature type="domain" description="Thiamine pyrophosphate enzyme TPP-binding" evidence="7">
    <location>
        <begin position="413"/>
        <end position="534"/>
    </location>
</feature>
<dbReference type="GO" id="GO:0070204">
    <property type="term" value="F:2-succinyl-5-enolpyruvyl-6-hydroxy-3-cyclohexene-1-carboxylic-acid synthase activity"/>
    <property type="evidence" value="ECO:0007669"/>
    <property type="project" value="UniProtKB-EC"/>
</dbReference>
<keyword evidence="3 6" id="KW-0460">Magnesium</keyword>
<comment type="subunit">
    <text evidence="6">Homodimer.</text>
</comment>
<evidence type="ECO:0000256" key="5">
    <source>
        <dbReference type="ARBA" id="ARBA00023211"/>
    </source>
</evidence>
<keyword evidence="11" id="KW-1185">Reference proteome</keyword>
<reference evidence="11" key="1">
    <citation type="journal article" date="2019" name="Int. J. Syst. Evol. Microbiol.">
        <title>The Global Catalogue of Microorganisms (GCM) 10K type strain sequencing project: providing services to taxonomists for standard genome sequencing and annotation.</title>
        <authorList>
            <consortium name="The Broad Institute Genomics Platform"/>
            <consortium name="The Broad Institute Genome Sequencing Center for Infectious Disease"/>
            <person name="Wu L."/>
            <person name="Ma J."/>
        </authorList>
    </citation>
    <scope>NUCLEOTIDE SEQUENCE [LARGE SCALE GENOMIC DNA]</scope>
    <source>
        <strain evidence="11">CCUG 50353</strain>
    </source>
</reference>
<dbReference type="EMBL" id="JBHSEF010000026">
    <property type="protein sequence ID" value="MFC4355848.1"/>
    <property type="molecule type" value="Genomic_DNA"/>
</dbReference>
<organism evidence="10 11">
    <name type="scientific">Chryseomicrobium palamuruense</name>
    <dbReference type="NCBI Taxonomy" id="682973"/>
    <lineage>
        <taxon>Bacteria</taxon>
        <taxon>Bacillati</taxon>
        <taxon>Bacillota</taxon>
        <taxon>Bacilli</taxon>
        <taxon>Bacillales</taxon>
        <taxon>Caryophanaceae</taxon>
        <taxon>Chryseomicrobium</taxon>
    </lineage>
</organism>
<dbReference type="CDD" id="cd02009">
    <property type="entry name" value="TPP_SHCHC_synthase"/>
    <property type="match status" value="1"/>
</dbReference>
<comment type="cofactor">
    <cofactor evidence="6">
        <name>Mg(2+)</name>
        <dbReference type="ChEBI" id="CHEBI:18420"/>
    </cofactor>
    <cofactor evidence="6">
        <name>Mn(2+)</name>
        <dbReference type="ChEBI" id="CHEBI:29035"/>
    </cofactor>
</comment>
<dbReference type="NCBIfam" id="TIGR00173">
    <property type="entry name" value="menD"/>
    <property type="match status" value="1"/>
</dbReference>
<gene>
    <name evidence="6 10" type="primary">menD</name>
    <name evidence="10" type="ORF">ACFO0S_12380</name>
</gene>
<comment type="cofactor">
    <cofactor evidence="6">
        <name>thiamine diphosphate</name>
        <dbReference type="ChEBI" id="CHEBI:58937"/>
    </cofactor>
    <text evidence="6">Binds 1 thiamine pyrophosphate per subunit.</text>
</comment>
<keyword evidence="1 6" id="KW-0808">Transferase</keyword>
<accession>A0ABV8UZ63</accession>
<dbReference type="Gene3D" id="3.40.50.1220">
    <property type="entry name" value="TPP-binding domain"/>
    <property type="match status" value="1"/>
</dbReference>
<dbReference type="InterPro" id="IPR032264">
    <property type="entry name" value="MenD_middle"/>
</dbReference>
<dbReference type="PANTHER" id="PTHR42916">
    <property type="entry name" value="2-SUCCINYL-5-ENOLPYRUVYL-6-HYDROXY-3-CYCLOHEXENE-1-CARBOXYLATE SYNTHASE"/>
    <property type="match status" value="1"/>
</dbReference>
<dbReference type="PANTHER" id="PTHR42916:SF1">
    <property type="entry name" value="PROTEIN PHYLLO, CHLOROPLASTIC"/>
    <property type="match status" value="1"/>
</dbReference>
<evidence type="ECO:0000313" key="11">
    <source>
        <dbReference type="Proteomes" id="UP001595733"/>
    </source>
</evidence>
<evidence type="ECO:0000313" key="10">
    <source>
        <dbReference type="EMBL" id="MFC4355848.1"/>
    </source>
</evidence>
<feature type="domain" description="Menaquinone biosynthesis protein MenD middle" evidence="9">
    <location>
        <begin position="193"/>
        <end position="393"/>
    </location>
</feature>
<evidence type="ECO:0000256" key="6">
    <source>
        <dbReference type="HAMAP-Rule" id="MF_01659"/>
    </source>
</evidence>
<dbReference type="SUPFAM" id="SSF52518">
    <property type="entry name" value="Thiamin diphosphate-binding fold (THDP-binding)"/>
    <property type="match status" value="2"/>
</dbReference>
<sequence>MNYKEQLTHYVRSLLSGLKDYGVEEVVISPGSRSTPLAYGFVSDEDFKHSIQVDERSAAFFALGIAKASEKPVALLCTSGSAAANYFPALVEAYYARVPLIVLTADRPHELRQVGAPQTIDQVKLYGDHVKWFFDFPVADGHEATAPFVYHQASRGIQSSMTHPRGPVHFNIPFREPLMIDFAQKVPGKKPRTYLNVQSHLDIQAVKNLKDIVESSKKGIVVAGEILVSEKHQVESFLANLGWPVLADPLSNLRSTEHPELQSLIIENYDAILKNDTLYPPLSPDTVIRIGAQPVSKFLGIFLQHVKPSNFLIVDEHPNFRDALGLATQHLSVLPSALHHLSVTKKGHDTLTLWNDLNRLAREEVAHYIGNEVEEGAYVGTLIQSLPEESVLFTSSSMPIRDVDTFYSLTSKNQTVYANRGTNGIDGVVSTALGVQKALQKHVYLLIGDLAMLHDSNGLLLSRYQHLDATIVIVNNDGGGIFSYLPQSQEEVYFEKLFGTSSGLTFEKLAELYQLSYTLIDSKEQLAKLVSEPFKGLRILEVTTNRQLNTKRHRVLWQRIKEGGEKLL</sequence>
<evidence type="ECO:0000256" key="3">
    <source>
        <dbReference type="ARBA" id="ARBA00022842"/>
    </source>
</evidence>
<protein>
    <recommendedName>
        <fullName evidence="6">2-succinyl-5-enolpyruvyl-6-hydroxy-3-cyclohexene-1-carboxylate synthase</fullName>
        <shortName evidence="6">SEPHCHC synthase</shortName>
        <ecNumber evidence="6">2.2.1.9</ecNumber>
    </recommendedName>
    <alternativeName>
        <fullName evidence="6">Menaquinone biosynthesis protein MenD</fullName>
    </alternativeName>
</protein>
<name>A0ABV8UZ63_9BACL</name>
<proteinExistence type="inferred from homology"/>
<dbReference type="Pfam" id="PF16582">
    <property type="entry name" value="TPP_enzyme_M_2"/>
    <property type="match status" value="1"/>
</dbReference>
<dbReference type="HAMAP" id="MF_01659">
    <property type="entry name" value="MenD"/>
    <property type="match status" value="1"/>
</dbReference>
<dbReference type="Pfam" id="PF02775">
    <property type="entry name" value="TPP_enzyme_C"/>
    <property type="match status" value="1"/>
</dbReference>
<comment type="function">
    <text evidence="6">Catalyzes the thiamine diphosphate-dependent decarboxylation of 2-oxoglutarate and the subsequent addition of the resulting succinic semialdehyde-thiamine pyrophosphate anion to isochorismate to yield 2-succinyl-5-enolpyruvyl-6-hydroxy-3-cyclohexene-1-carboxylate (SEPHCHC).</text>
</comment>
<comment type="similarity">
    <text evidence="6">Belongs to the TPP enzyme family. MenD subfamily.</text>
</comment>
<keyword evidence="4 6" id="KW-0786">Thiamine pyrophosphate</keyword>
<dbReference type="CDD" id="cd07037">
    <property type="entry name" value="TPP_PYR_MenD"/>
    <property type="match status" value="1"/>
</dbReference>
<feature type="domain" description="Thiamine pyrophosphate enzyme N-terminal TPP-binding" evidence="8">
    <location>
        <begin position="12"/>
        <end position="125"/>
    </location>
</feature>
<comment type="catalytic activity">
    <reaction evidence="6">
        <text>isochorismate + 2-oxoglutarate + H(+) = 5-enolpyruvoyl-6-hydroxy-2-succinyl-cyclohex-3-ene-1-carboxylate + CO2</text>
        <dbReference type="Rhea" id="RHEA:25593"/>
        <dbReference type="ChEBI" id="CHEBI:15378"/>
        <dbReference type="ChEBI" id="CHEBI:16526"/>
        <dbReference type="ChEBI" id="CHEBI:16810"/>
        <dbReference type="ChEBI" id="CHEBI:29780"/>
        <dbReference type="ChEBI" id="CHEBI:58818"/>
        <dbReference type="EC" id="2.2.1.9"/>
    </reaction>
</comment>
<keyword evidence="6" id="KW-0474">Menaquinone biosynthesis</keyword>
<dbReference type="InterPro" id="IPR011766">
    <property type="entry name" value="TPP_enzyme_TPP-bd"/>
</dbReference>
<dbReference type="InterPro" id="IPR029061">
    <property type="entry name" value="THDP-binding"/>
</dbReference>
<comment type="pathway">
    <text evidence="6">Quinol/quinone metabolism; 1,4-dihydroxy-2-naphthoate biosynthesis; 1,4-dihydroxy-2-naphthoate from chorismate: step 2/7.</text>
</comment>
<dbReference type="RefSeq" id="WP_378142410.1">
    <property type="nucleotide sequence ID" value="NZ_JBHSEF010000026.1"/>
</dbReference>
<evidence type="ECO:0000256" key="4">
    <source>
        <dbReference type="ARBA" id="ARBA00023052"/>
    </source>
</evidence>
<keyword evidence="5 6" id="KW-0464">Manganese</keyword>
<evidence type="ECO:0000259" key="7">
    <source>
        <dbReference type="Pfam" id="PF02775"/>
    </source>
</evidence>
<dbReference type="InterPro" id="IPR004433">
    <property type="entry name" value="MenaQ_synth_MenD"/>
</dbReference>
<dbReference type="Gene3D" id="3.40.50.970">
    <property type="match status" value="2"/>
</dbReference>
<dbReference type="PIRSF" id="PIRSF004983">
    <property type="entry name" value="MenD"/>
    <property type="match status" value="1"/>
</dbReference>
<comment type="pathway">
    <text evidence="6">Quinol/quinone metabolism; menaquinone biosynthesis.</text>
</comment>
<dbReference type="InterPro" id="IPR012001">
    <property type="entry name" value="Thiamin_PyroP_enz_TPP-bd_dom"/>
</dbReference>
<evidence type="ECO:0000259" key="8">
    <source>
        <dbReference type="Pfam" id="PF02776"/>
    </source>
</evidence>
<evidence type="ECO:0000256" key="2">
    <source>
        <dbReference type="ARBA" id="ARBA00022723"/>
    </source>
</evidence>
<evidence type="ECO:0000256" key="1">
    <source>
        <dbReference type="ARBA" id="ARBA00022679"/>
    </source>
</evidence>
<dbReference type="Proteomes" id="UP001595733">
    <property type="component" value="Unassembled WGS sequence"/>
</dbReference>
<comment type="caution">
    <text evidence="10">The sequence shown here is derived from an EMBL/GenBank/DDBJ whole genome shotgun (WGS) entry which is preliminary data.</text>
</comment>
<evidence type="ECO:0000259" key="9">
    <source>
        <dbReference type="Pfam" id="PF16582"/>
    </source>
</evidence>